<feature type="transmembrane region" description="Helical" evidence="1">
    <location>
        <begin position="63"/>
        <end position="83"/>
    </location>
</feature>
<dbReference type="InterPro" id="IPR029160">
    <property type="entry name" value="UQCC4"/>
</dbReference>
<keyword evidence="1" id="KW-0472">Membrane</keyword>
<dbReference type="AlphaFoldDB" id="A0A5S6QEA0"/>
<accession>A0A5S6QEA0</accession>
<evidence type="ECO:0000313" key="2">
    <source>
        <dbReference type="Proteomes" id="UP000046395"/>
    </source>
</evidence>
<keyword evidence="1" id="KW-0812">Transmembrane</keyword>
<dbReference type="Proteomes" id="UP000046395">
    <property type="component" value="Unassembled WGS sequence"/>
</dbReference>
<protein>
    <submittedName>
        <fullName evidence="3">Uncharacterized protein</fullName>
    </submittedName>
</protein>
<dbReference type="STRING" id="70415.A0A5S6QEA0"/>
<keyword evidence="1" id="KW-1133">Transmembrane helix</keyword>
<dbReference type="WBParaSite" id="TMUE_1000005509.1">
    <property type="protein sequence ID" value="TMUE_1000005509.1"/>
    <property type="gene ID" value="WBGene00288785"/>
</dbReference>
<feature type="transmembrane region" description="Helical" evidence="1">
    <location>
        <begin position="160"/>
        <end position="179"/>
    </location>
</feature>
<name>A0A5S6QEA0_TRIMR</name>
<evidence type="ECO:0000256" key="1">
    <source>
        <dbReference type="SAM" id="Phobius"/>
    </source>
</evidence>
<reference evidence="3" key="1">
    <citation type="submission" date="2019-12" db="UniProtKB">
        <authorList>
            <consortium name="WormBaseParasite"/>
        </authorList>
    </citation>
    <scope>IDENTIFICATION</scope>
</reference>
<sequence length="196" mass="22072">MRLVSVLRFSSAPVKRLIHQSRLRVQEGEAIKFSKTAAFRGCQRNAPVLHVPNSQLKPPVVRAVEAICIGVSVISFLVYFGFIREENDIDAAMDIRNAARRLEEIERRLLSDAIAQGKAKKQDVTEYERKLAALSDALWYLKPLGRIKIQPIANKVDLQVPTWFLVNLLFFLADIGCWISSKGFLKSAVAVAMLHE</sequence>
<dbReference type="Pfam" id="PF15013">
    <property type="entry name" value="CCSMST1"/>
    <property type="match status" value="1"/>
</dbReference>
<proteinExistence type="predicted"/>
<evidence type="ECO:0000313" key="3">
    <source>
        <dbReference type="WBParaSite" id="TMUE_1000005509.1"/>
    </source>
</evidence>
<keyword evidence="2" id="KW-1185">Reference proteome</keyword>
<organism evidence="2 3">
    <name type="scientific">Trichuris muris</name>
    <name type="common">Mouse whipworm</name>
    <dbReference type="NCBI Taxonomy" id="70415"/>
    <lineage>
        <taxon>Eukaryota</taxon>
        <taxon>Metazoa</taxon>
        <taxon>Ecdysozoa</taxon>
        <taxon>Nematoda</taxon>
        <taxon>Enoplea</taxon>
        <taxon>Dorylaimia</taxon>
        <taxon>Trichinellida</taxon>
        <taxon>Trichuridae</taxon>
        <taxon>Trichuris</taxon>
    </lineage>
</organism>